<dbReference type="SUPFAM" id="SSF55781">
    <property type="entry name" value="GAF domain-like"/>
    <property type="match status" value="1"/>
</dbReference>
<dbReference type="InterPro" id="IPR000614">
    <property type="entry name" value="FRMsr_CS"/>
</dbReference>
<dbReference type="EMBL" id="JAFDST010000002">
    <property type="protein sequence ID" value="MBP1082042.1"/>
    <property type="molecule type" value="Genomic_DNA"/>
</dbReference>
<accession>A0ABS4CWX8</accession>
<keyword evidence="2" id="KW-1185">Reference proteome</keyword>
<dbReference type="InterPro" id="IPR029016">
    <property type="entry name" value="GAF-like_dom_sf"/>
</dbReference>
<dbReference type="Gene3D" id="3.30.450.40">
    <property type="match status" value="1"/>
</dbReference>
<proteinExistence type="predicted"/>
<name>A0ABS4CWX8_9BACI</name>
<dbReference type="RefSeq" id="WP_211086161.1">
    <property type="nucleotide sequence ID" value="NZ_JAFDST010000002.1"/>
</dbReference>
<evidence type="ECO:0000313" key="2">
    <source>
        <dbReference type="Proteomes" id="UP000674416"/>
    </source>
</evidence>
<protein>
    <submittedName>
        <fullName evidence="1">GAF domain-containing protein</fullName>
    </submittedName>
</protein>
<dbReference type="PROSITE" id="PS01320">
    <property type="entry name" value="UPF0067"/>
    <property type="match status" value="1"/>
</dbReference>
<sequence>MKNTEIVADVHQFPRHIACDPCSNSEFVVPVFWPDSDRFFGVLDLDSPLFDHFDAIDAMYLEQLVQLVFGHKN</sequence>
<evidence type="ECO:0000313" key="1">
    <source>
        <dbReference type="EMBL" id="MBP1082042.1"/>
    </source>
</evidence>
<dbReference type="Proteomes" id="UP000674416">
    <property type="component" value="Unassembled WGS sequence"/>
</dbReference>
<comment type="caution">
    <text evidence="1">The sequence shown here is derived from an EMBL/GenBank/DDBJ whole genome shotgun (WGS) entry which is preliminary data.</text>
</comment>
<organism evidence="1 2">
    <name type="scientific">Bacillus capparidis</name>
    <dbReference type="NCBI Taxonomy" id="1840411"/>
    <lineage>
        <taxon>Bacteria</taxon>
        <taxon>Bacillati</taxon>
        <taxon>Bacillota</taxon>
        <taxon>Bacilli</taxon>
        <taxon>Bacillales</taxon>
        <taxon>Bacillaceae</taxon>
        <taxon>Bacillus</taxon>
    </lineage>
</organism>
<gene>
    <name evidence="1" type="ORF">JOC74_002535</name>
</gene>
<reference evidence="1 2" key="1">
    <citation type="submission" date="2021-01" db="EMBL/GenBank/DDBJ databases">
        <title>Genomic Encyclopedia of Type Strains, Phase IV (KMG-IV): sequencing the most valuable type-strain genomes for metagenomic binning, comparative biology and taxonomic classification.</title>
        <authorList>
            <person name="Goeker M."/>
        </authorList>
    </citation>
    <scope>NUCLEOTIDE SEQUENCE [LARGE SCALE GENOMIC DNA]</scope>
    <source>
        <strain evidence="1 2">DSM 103394</strain>
    </source>
</reference>